<dbReference type="EMBL" id="MPUH01000018">
    <property type="protein sequence ID" value="OMJ95003.1"/>
    <property type="molecule type" value="Genomic_DNA"/>
</dbReference>
<evidence type="ECO:0000313" key="4">
    <source>
        <dbReference type="EMBL" id="OMJ95003.1"/>
    </source>
</evidence>
<evidence type="ECO:0000256" key="1">
    <source>
        <dbReference type="ARBA" id="ARBA00022737"/>
    </source>
</evidence>
<evidence type="ECO:0000313" key="5">
    <source>
        <dbReference type="Proteomes" id="UP000187209"/>
    </source>
</evidence>
<sequence length="718" mass="81654">MLEPKNSELEFPTITCIIGDESFLDKDDINGPGYPINPEAPDPNDPQSIPPIISNSNFMRRTGDRSIDFALYKISQFSLSPDLSERLKFVKELDELSLQLGAFNATHIFSILQKLVTHIKVDDSIEIRIELGSQIGILAKIFIEEFKIYDAVIKYLIPILDKLLEDKNQDVIKAACGSAITVAEILTIEDRGSVILTMILRILHDEEEETRIRALNTLKGLIGLLSADVCECFIMKEAMILASENVVKVRKSVAECIPRLSKEIKNSESLQKLIRVFKDLSKDSIWGVRKACAENIVEMFEGLNETLQELYILAIYQNLLNDKSNSVKQCAMLQLGPCIYNARVSIPDDIVDMFIDLSKNSSNKGDFQYHCAYYLPAVAQKLGKWKWEKIRPAVVAILNDSEYKAKKALISGLHEIGKVLQPELATEELSGLYEGIFSESVISKHIALGSLSKFLSVILPEKRLSFIKFIKVLSKFAPNWRIRLAVAEQIKEIIPLFDFPFVLNEFVPIILTLSEDKIAKVRESAAFCIGKLVNLVLKDNIEHYIIESFRDMSTNDNCQCKLNFLLGCFEVIEHNRFIELYGKEFELLCREKAPNLRILCAKVVKIGDEKSNNFTYWNTLKNKLAHDFDGDVRFEIIGKYDIERGISKLRPNSEKHLQLMTPMFRALFPDDDLDEIITFNSNSYKQFGYLRASVTPAMNGFVENLLFESAEKSKMMIF</sequence>
<keyword evidence="1" id="KW-0677">Repeat</keyword>
<feature type="repeat" description="HEAT" evidence="2">
    <location>
        <begin position="195"/>
        <end position="231"/>
    </location>
</feature>
<keyword evidence="5" id="KW-1185">Reference proteome</keyword>
<dbReference type="InterPro" id="IPR000357">
    <property type="entry name" value="HEAT"/>
</dbReference>
<dbReference type="InterPro" id="IPR021133">
    <property type="entry name" value="HEAT_type_2"/>
</dbReference>
<reference evidence="4 5" key="1">
    <citation type="submission" date="2016-11" db="EMBL/GenBank/DDBJ databases">
        <title>The macronuclear genome of Stentor coeruleus: a giant cell with tiny introns.</title>
        <authorList>
            <person name="Slabodnick M."/>
            <person name="Ruby J.G."/>
            <person name="Reiff S.B."/>
            <person name="Swart E.C."/>
            <person name="Gosai S."/>
            <person name="Prabakaran S."/>
            <person name="Witkowska E."/>
            <person name="Larue G.E."/>
            <person name="Fisher S."/>
            <person name="Freeman R.M."/>
            <person name="Gunawardena J."/>
            <person name="Chu W."/>
            <person name="Stover N.A."/>
            <person name="Gregory B.D."/>
            <person name="Nowacki M."/>
            <person name="Derisi J."/>
            <person name="Roy S.W."/>
            <person name="Marshall W.F."/>
            <person name="Sood P."/>
        </authorList>
    </citation>
    <scope>NUCLEOTIDE SEQUENCE [LARGE SCALE GENOMIC DNA]</scope>
    <source>
        <strain evidence="4">WM001</strain>
    </source>
</reference>
<dbReference type="OrthoDB" id="340346at2759"/>
<dbReference type="InterPro" id="IPR011989">
    <property type="entry name" value="ARM-like"/>
</dbReference>
<gene>
    <name evidence="4" type="ORF">SteCoe_1696</name>
</gene>
<dbReference type="PROSITE" id="PS50077">
    <property type="entry name" value="HEAT_REPEAT"/>
    <property type="match status" value="3"/>
</dbReference>
<name>A0A1R2D198_9CILI</name>
<evidence type="ECO:0000256" key="3">
    <source>
        <dbReference type="SAM" id="MobiDB-lite"/>
    </source>
</evidence>
<dbReference type="InterPro" id="IPR016024">
    <property type="entry name" value="ARM-type_fold"/>
</dbReference>
<feature type="region of interest" description="Disordered" evidence="3">
    <location>
        <begin position="29"/>
        <end position="55"/>
    </location>
</feature>
<accession>A0A1R2D198</accession>
<evidence type="ECO:0000256" key="2">
    <source>
        <dbReference type="PROSITE-ProRule" id="PRU00103"/>
    </source>
</evidence>
<proteinExistence type="predicted"/>
<comment type="caution">
    <text evidence="4">The sequence shown here is derived from an EMBL/GenBank/DDBJ whole genome shotgun (WGS) entry which is preliminary data.</text>
</comment>
<dbReference type="InterPro" id="IPR051023">
    <property type="entry name" value="PP2A_Regulatory_Subunit_A"/>
</dbReference>
<dbReference type="Pfam" id="PF02985">
    <property type="entry name" value="HEAT"/>
    <property type="match status" value="1"/>
</dbReference>
<protein>
    <recommendedName>
        <fullName evidence="6">TOG domain-containing protein</fullName>
    </recommendedName>
</protein>
<feature type="repeat" description="HEAT" evidence="2">
    <location>
        <begin position="506"/>
        <end position="544"/>
    </location>
</feature>
<dbReference type="Gene3D" id="1.25.10.10">
    <property type="entry name" value="Leucine-rich Repeat Variant"/>
    <property type="match status" value="1"/>
</dbReference>
<feature type="repeat" description="HEAT" evidence="2">
    <location>
        <begin position="390"/>
        <end position="428"/>
    </location>
</feature>
<dbReference type="AlphaFoldDB" id="A0A1R2D198"/>
<dbReference type="SUPFAM" id="SSF48371">
    <property type="entry name" value="ARM repeat"/>
    <property type="match status" value="1"/>
</dbReference>
<evidence type="ECO:0008006" key="6">
    <source>
        <dbReference type="Google" id="ProtNLM"/>
    </source>
</evidence>
<dbReference type="GO" id="GO:0019888">
    <property type="term" value="F:protein phosphatase regulator activity"/>
    <property type="evidence" value="ECO:0007669"/>
    <property type="project" value="TreeGrafter"/>
</dbReference>
<dbReference type="Proteomes" id="UP000187209">
    <property type="component" value="Unassembled WGS sequence"/>
</dbReference>
<organism evidence="4 5">
    <name type="scientific">Stentor coeruleus</name>
    <dbReference type="NCBI Taxonomy" id="5963"/>
    <lineage>
        <taxon>Eukaryota</taxon>
        <taxon>Sar</taxon>
        <taxon>Alveolata</taxon>
        <taxon>Ciliophora</taxon>
        <taxon>Postciliodesmatophora</taxon>
        <taxon>Heterotrichea</taxon>
        <taxon>Heterotrichida</taxon>
        <taxon>Stentoridae</taxon>
        <taxon>Stentor</taxon>
    </lineage>
</organism>
<dbReference type="GO" id="GO:0005737">
    <property type="term" value="C:cytoplasm"/>
    <property type="evidence" value="ECO:0007669"/>
    <property type="project" value="TreeGrafter"/>
</dbReference>
<dbReference type="PANTHER" id="PTHR10648">
    <property type="entry name" value="SERINE/THREONINE-PROTEIN PHOSPHATASE PP2A 65 KDA REGULATORY SUBUNIT"/>
    <property type="match status" value="1"/>
</dbReference>
<dbReference type="PANTHER" id="PTHR10648:SF1">
    <property type="entry name" value="SERINE_THREONINE-PROTEIN PHOSPHATASE 4 REGULATORY SUBUNIT 1"/>
    <property type="match status" value="1"/>
</dbReference>